<dbReference type="SUPFAM" id="SSF51679">
    <property type="entry name" value="Bacterial luciferase-like"/>
    <property type="match status" value="1"/>
</dbReference>
<sequence>MKFGIEVPTCTAGMMHPVPFATATEVVDTALEAEQLGYHDAGGNDHLNTMQFVRDAWAQPPDYFEPLITLSHIAARTSVLRLTTGIMVLPQREPVLLAKQVATLDQLSGGRVLLGVAVGGYRDEFERVRPDLAKANRAELTRETIESLRALWEQDIAAYDGKYVRFENVESFPKPVQSPLPVYSGGNSPGSLRRAAELCQGWLPAKIGPDKIAEGRAKIAEHARAIGRDPGEIATALQSVVCLGDTPEQARETFLDSSFDLFRKSLSHTMTKGVGLDEYLEMNLVGTPEQVCAKVDAYQRAGLEHLTALLFVGNTVEEMRGQIRRFARDVIPAFSGRSLSK</sequence>
<evidence type="ECO:0000256" key="4">
    <source>
        <dbReference type="ARBA" id="ARBA00023033"/>
    </source>
</evidence>
<accession>A0A4V3CZI5</accession>
<dbReference type="Gene3D" id="3.20.20.30">
    <property type="entry name" value="Luciferase-like domain"/>
    <property type="match status" value="1"/>
</dbReference>
<dbReference type="RefSeq" id="WP_133851225.1">
    <property type="nucleotide sequence ID" value="NZ_SNXZ01000003.1"/>
</dbReference>
<dbReference type="InterPro" id="IPR036661">
    <property type="entry name" value="Luciferase-like_sf"/>
</dbReference>
<dbReference type="InterPro" id="IPR050172">
    <property type="entry name" value="SsuD_RutA_monooxygenase"/>
</dbReference>
<dbReference type="OrthoDB" id="3813791at2"/>
<reference evidence="6 7" key="1">
    <citation type="submission" date="2019-03" db="EMBL/GenBank/DDBJ databases">
        <title>Genomic Encyclopedia of Type Strains, Phase IV (KMG-IV): sequencing the most valuable type-strain genomes for metagenomic binning, comparative biology and taxonomic classification.</title>
        <authorList>
            <person name="Goeker M."/>
        </authorList>
    </citation>
    <scope>NUCLEOTIDE SEQUENCE [LARGE SCALE GENOMIC DNA]</scope>
    <source>
        <strain evidence="6 7">DSM 45361</strain>
    </source>
</reference>
<organism evidence="6 7">
    <name type="scientific">Labedaea rhizosphaerae</name>
    <dbReference type="NCBI Taxonomy" id="598644"/>
    <lineage>
        <taxon>Bacteria</taxon>
        <taxon>Bacillati</taxon>
        <taxon>Actinomycetota</taxon>
        <taxon>Actinomycetes</taxon>
        <taxon>Pseudonocardiales</taxon>
        <taxon>Pseudonocardiaceae</taxon>
        <taxon>Labedaea</taxon>
    </lineage>
</organism>
<dbReference type="NCBIfam" id="TIGR03619">
    <property type="entry name" value="F420_Rv2161c"/>
    <property type="match status" value="1"/>
</dbReference>
<proteinExistence type="predicted"/>
<dbReference type="Proteomes" id="UP000295444">
    <property type="component" value="Unassembled WGS sequence"/>
</dbReference>
<dbReference type="InterPro" id="IPR011251">
    <property type="entry name" value="Luciferase-like_dom"/>
</dbReference>
<evidence type="ECO:0000256" key="2">
    <source>
        <dbReference type="ARBA" id="ARBA00022643"/>
    </source>
</evidence>
<dbReference type="EMBL" id="SNXZ01000003">
    <property type="protein sequence ID" value="TDP98128.1"/>
    <property type="molecule type" value="Genomic_DNA"/>
</dbReference>
<dbReference type="Pfam" id="PF00296">
    <property type="entry name" value="Bac_luciferase"/>
    <property type="match status" value="1"/>
</dbReference>
<dbReference type="GO" id="GO:0008726">
    <property type="term" value="F:alkanesulfonate monooxygenase activity"/>
    <property type="evidence" value="ECO:0007669"/>
    <property type="project" value="TreeGrafter"/>
</dbReference>
<keyword evidence="1" id="KW-0285">Flavoprotein</keyword>
<dbReference type="PANTHER" id="PTHR42847">
    <property type="entry name" value="ALKANESULFONATE MONOOXYGENASE"/>
    <property type="match status" value="1"/>
</dbReference>
<feature type="domain" description="Luciferase-like" evidence="5">
    <location>
        <begin position="1"/>
        <end position="304"/>
    </location>
</feature>
<dbReference type="AlphaFoldDB" id="A0A4V3CZI5"/>
<name>A0A4V3CZI5_LABRH</name>
<evidence type="ECO:0000313" key="7">
    <source>
        <dbReference type="Proteomes" id="UP000295444"/>
    </source>
</evidence>
<keyword evidence="2" id="KW-0288">FMN</keyword>
<keyword evidence="4" id="KW-0503">Monooxygenase</keyword>
<evidence type="ECO:0000256" key="1">
    <source>
        <dbReference type="ARBA" id="ARBA00022630"/>
    </source>
</evidence>
<dbReference type="InterPro" id="IPR019921">
    <property type="entry name" value="Lucif-like_OxRdtase_Rv2161c"/>
</dbReference>
<keyword evidence="7" id="KW-1185">Reference proteome</keyword>
<dbReference type="PANTHER" id="PTHR42847:SF4">
    <property type="entry name" value="ALKANESULFONATE MONOOXYGENASE-RELATED"/>
    <property type="match status" value="1"/>
</dbReference>
<evidence type="ECO:0000256" key="3">
    <source>
        <dbReference type="ARBA" id="ARBA00023002"/>
    </source>
</evidence>
<evidence type="ECO:0000259" key="5">
    <source>
        <dbReference type="Pfam" id="PF00296"/>
    </source>
</evidence>
<keyword evidence="3" id="KW-0560">Oxidoreductase</keyword>
<dbReference type="GO" id="GO:0046306">
    <property type="term" value="P:alkanesulfonate catabolic process"/>
    <property type="evidence" value="ECO:0007669"/>
    <property type="project" value="TreeGrafter"/>
</dbReference>
<protein>
    <submittedName>
        <fullName evidence="6">Putative F420-dependent oxidoreductase</fullName>
    </submittedName>
</protein>
<evidence type="ECO:0000313" key="6">
    <source>
        <dbReference type="EMBL" id="TDP98128.1"/>
    </source>
</evidence>
<gene>
    <name evidence="6" type="ORF">EV186_1031108</name>
</gene>
<comment type="caution">
    <text evidence="6">The sequence shown here is derived from an EMBL/GenBank/DDBJ whole genome shotgun (WGS) entry which is preliminary data.</text>
</comment>